<dbReference type="PANTHER" id="PTHR43820">
    <property type="entry name" value="HIGH-AFFINITY BRANCHED-CHAIN AMINO ACID TRANSPORT ATP-BINDING PROTEIN LIVF"/>
    <property type="match status" value="1"/>
</dbReference>
<keyword evidence="2" id="KW-0813">Transport</keyword>
<evidence type="ECO:0000256" key="5">
    <source>
        <dbReference type="ARBA" id="ARBA00022840"/>
    </source>
</evidence>
<dbReference type="GO" id="GO:0016887">
    <property type="term" value="F:ATP hydrolysis activity"/>
    <property type="evidence" value="ECO:0007669"/>
    <property type="project" value="InterPro"/>
</dbReference>
<name>A0A261VMT0_9BORD</name>
<evidence type="ECO:0000256" key="2">
    <source>
        <dbReference type="ARBA" id="ARBA00022448"/>
    </source>
</evidence>
<dbReference type="SMART" id="SM00382">
    <property type="entry name" value="AAA"/>
    <property type="match status" value="1"/>
</dbReference>
<evidence type="ECO:0000256" key="1">
    <source>
        <dbReference type="ARBA" id="ARBA00005417"/>
    </source>
</evidence>
<keyword evidence="3" id="KW-0472">Membrane</keyword>
<evidence type="ECO:0000313" key="8">
    <source>
        <dbReference type="EMBL" id="OZI74880.1"/>
    </source>
</evidence>
<dbReference type="EMBL" id="NEVU01000002">
    <property type="protein sequence ID" value="OZI74880.1"/>
    <property type="molecule type" value="Genomic_DNA"/>
</dbReference>
<evidence type="ECO:0000256" key="4">
    <source>
        <dbReference type="ARBA" id="ARBA00022741"/>
    </source>
</evidence>
<dbReference type="InterPro" id="IPR027417">
    <property type="entry name" value="P-loop_NTPase"/>
</dbReference>
<keyword evidence="5 8" id="KW-0067">ATP-binding</keyword>
<keyword evidence="4" id="KW-0547">Nucleotide-binding</keyword>
<dbReference type="Pfam" id="PF00005">
    <property type="entry name" value="ABC_tran"/>
    <property type="match status" value="1"/>
</dbReference>
<accession>A0A261VMT0</accession>
<dbReference type="InterPro" id="IPR017871">
    <property type="entry name" value="ABC_transporter-like_CS"/>
</dbReference>
<dbReference type="AlphaFoldDB" id="A0A261VMT0"/>
<protein>
    <submittedName>
        <fullName evidence="8">ABC transporter ATP-binding protein</fullName>
    </submittedName>
</protein>
<comment type="caution">
    <text evidence="8">The sequence shown here is derived from an EMBL/GenBank/DDBJ whole genome shotgun (WGS) entry which is preliminary data.</text>
</comment>
<dbReference type="PROSITE" id="PS50893">
    <property type="entry name" value="ABC_TRANSPORTER_2"/>
    <property type="match status" value="1"/>
</dbReference>
<dbReference type="GO" id="GO:0015658">
    <property type="term" value="F:branched-chain amino acid transmembrane transporter activity"/>
    <property type="evidence" value="ECO:0007669"/>
    <property type="project" value="TreeGrafter"/>
</dbReference>
<evidence type="ECO:0000256" key="6">
    <source>
        <dbReference type="ARBA" id="ARBA00022970"/>
    </source>
</evidence>
<dbReference type="CDD" id="cd03224">
    <property type="entry name" value="ABC_TM1139_LivF_branched"/>
    <property type="match status" value="1"/>
</dbReference>
<evidence type="ECO:0000313" key="9">
    <source>
        <dbReference type="Proteomes" id="UP000216429"/>
    </source>
</evidence>
<dbReference type="PANTHER" id="PTHR43820:SF4">
    <property type="entry name" value="HIGH-AFFINITY BRANCHED-CHAIN AMINO ACID TRANSPORT ATP-BINDING PROTEIN LIVF"/>
    <property type="match status" value="1"/>
</dbReference>
<reference evidence="9" key="1">
    <citation type="submission" date="2017-05" db="EMBL/GenBank/DDBJ databases">
        <title>Complete and WGS of Bordetella genogroups.</title>
        <authorList>
            <person name="Spilker T."/>
            <person name="Lipuma J."/>
        </authorList>
    </citation>
    <scope>NUCLEOTIDE SEQUENCE [LARGE SCALE GENOMIC DNA]</scope>
    <source>
        <strain evidence="9">AU6712</strain>
    </source>
</reference>
<dbReference type="OrthoDB" id="9776369at2"/>
<feature type="domain" description="ABC transporter" evidence="7">
    <location>
        <begin position="3"/>
        <end position="232"/>
    </location>
</feature>
<dbReference type="PROSITE" id="PS00211">
    <property type="entry name" value="ABC_TRANSPORTER_1"/>
    <property type="match status" value="1"/>
</dbReference>
<evidence type="ECO:0000259" key="7">
    <source>
        <dbReference type="PROSITE" id="PS50893"/>
    </source>
</evidence>
<dbReference type="InterPro" id="IPR003593">
    <property type="entry name" value="AAA+_ATPase"/>
</dbReference>
<dbReference type="Gene3D" id="3.40.50.300">
    <property type="entry name" value="P-loop containing nucleotide triphosphate hydrolases"/>
    <property type="match status" value="1"/>
</dbReference>
<keyword evidence="3" id="KW-1003">Cell membrane</keyword>
<sequence length="232" mass="24655">MRLEVKTLSASIGPMRILHDIAIDVAEGETVCLIGSNGAGKSTLMRSVAGLLRPVRGEILLDGQAIQTLPAERIVPHGLALVPEARQIFAPLTVRENLLMGAYARHGDLAELDRVLTIFPKLAQRLQQPGGTLSGGEQQMLAIGRALMSAPRLLLLDEPSLGLAPKVVQEIFDVIAALGRNGTSVLIAEQNAAQALRVAQRGYVLREGRIVLSGQAATLAQDPAVRQAYLGV</sequence>
<dbReference type="InterPro" id="IPR003439">
    <property type="entry name" value="ABC_transporter-like_ATP-bd"/>
</dbReference>
<comment type="similarity">
    <text evidence="1">Belongs to the ABC transporter superfamily.</text>
</comment>
<evidence type="ECO:0000256" key="3">
    <source>
        <dbReference type="ARBA" id="ARBA00022475"/>
    </source>
</evidence>
<dbReference type="GO" id="GO:0005524">
    <property type="term" value="F:ATP binding"/>
    <property type="evidence" value="ECO:0007669"/>
    <property type="project" value="UniProtKB-KW"/>
</dbReference>
<keyword evidence="6" id="KW-0029">Amino-acid transport</keyword>
<organism evidence="8 9">
    <name type="scientific">Bordetella genomosp. 12</name>
    <dbReference type="NCBI Taxonomy" id="463035"/>
    <lineage>
        <taxon>Bacteria</taxon>
        <taxon>Pseudomonadati</taxon>
        <taxon>Pseudomonadota</taxon>
        <taxon>Betaproteobacteria</taxon>
        <taxon>Burkholderiales</taxon>
        <taxon>Alcaligenaceae</taxon>
        <taxon>Bordetella</taxon>
    </lineage>
</organism>
<proteinExistence type="inferred from homology"/>
<gene>
    <name evidence="8" type="ORF">CAL22_10625</name>
</gene>
<dbReference type="InterPro" id="IPR052156">
    <property type="entry name" value="BCAA_Transport_ATP-bd_LivF"/>
</dbReference>
<keyword evidence="9" id="KW-1185">Reference proteome</keyword>
<dbReference type="SUPFAM" id="SSF52540">
    <property type="entry name" value="P-loop containing nucleoside triphosphate hydrolases"/>
    <property type="match status" value="1"/>
</dbReference>
<dbReference type="Proteomes" id="UP000216429">
    <property type="component" value="Unassembled WGS sequence"/>
</dbReference>
<dbReference type="GO" id="GO:0015807">
    <property type="term" value="P:L-amino acid transport"/>
    <property type="evidence" value="ECO:0007669"/>
    <property type="project" value="TreeGrafter"/>
</dbReference>